<gene>
    <name evidence="2" type="primary">LOC103322736</name>
</gene>
<reference evidence="2" key="2">
    <citation type="submission" date="2025-08" db="UniProtKB">
        <authorList>
            <consortium name="RefSeq"/>
        </authorList>
    </citation>
    <scope>IDENTIFICATION</scope>
</reference>
<reference evidence="1" key="1">
    <citation type="journal article" date="2012" name="Nat. Commun.">
        <title>The genome of Prunus mume.</title>
        <authorList>
            <person name="Zhang Q."/>
            <person name="Chen W."/>
            <person name="Sun L."/>
            <person name="Zhao F."/>
            <person name="Huang B."/>
            <person name="Yang W."/>
            <person name="Tao Y."/>
            <person name="Wang J."/>
            <person name="Yuan Z."/>
            <person name="Fan G."/>
            <person name="Xing Z."/>
            <person name="Han C."/>
            <person name="Pan H."/>
            <person name="Zhong X."/>
            <person name="Shi W."/>
            <person name="Liang X."/>
            <person name="Du D."/>
            <person name="Sun F."/>
            <person name="Xu Z."/>
            <person name="Hao R."/>
            <person name="Lv T."/>
            <person name="Lv Y."/>
            <person name="Zheng Z."/>
            <person name="Sun M."/>
            <person name="Luo L."/>
            <person name="Cai M."/>
            <person name="Gao Y."/>
            <person name="Wang J."/>
            <person name="Yin Y."/>
            <person name="Xu X."/>
            <person name="Cheng T."/>
            <person name="Wang J."/>
        </authorList>
    </citation>
    <scope>NUCLEOTIDE SEQUENCE [LARGE SCALE GENOMIC DNA]</scope>
</reference>
<dbReference type="SUPFAM" id="SSF57756">
    <property type="entry name" value="Retrovirus zinc finger-like domains"/>
    <property type="match status" value="1"/>
</dbReference>
<evidence type="ECO:0000313" key="1">
    <source>
        <dbReference type="Proteomes" id="UP000694861"/>
    </source>
</evidence>
<dbReference type="GeneID" id="103322736"/>
<dbReference type="Proteomes" id="UP000694861">
    <property type="component" value="Linkage group LG2"/>
</dbReference>
<keyword evidence="1" id="KW-1185">Reference proteome</keyword>
<dbReference type="InterPro" id="IPR036875">
    <property type="entry name" value="Znf_CCHC_sf"/>
</dbReference>
<dbReference type="Pfam" id="PF14223">
    <property type="entry name" value="Retrotran_gag_2"/>
    <property type="match status" value="1"/>
</dbReference>
<proteinExistence type="predicted"/>
<accession>A0ABM0NCT3</accession>
<dbReference type="PANTHER" id="PTHR35317:SF35">
    <property type="entry name" value="DUF4219 DOMAIN-CONTAINING PROTEIN"/>
    <property type="match status" value="1"/>
</dbReference>
<name>A0ABM0NCT3_PRUMU</name>
<dbReference type="RefSeq" id="XP_008222882.1">
    <property type="nucleotide sequence ID" value="XM_008224660.1"/>
</dbReference>
<evidence type="ECO:0000313" key="2">
    <source>
        <dbReference type="RefSeq" id="XP_008222882.1"/>
    </source>
</evidence>
<dbReference type="Gene3D" id="4.10.60.10">
    <property type="entry name" value="Zinc finger, CCHC-type"/>
    <property type="match status" value="1"/>
</dbReference>
<protein>
    <submittedName>
        <fullName evidence="2">Uncharacterized protein LOC103322736</fullName>
    </submittedName>
</protein>
<organism evidence="1 2">
    <name type="scientific">Prunus mume</name>
    <name type="common">Japanese apricot</name>
    <name type="synonym">Armeniaca mume</name>
    <dbReference type="NCBI Taxonomy" id="102107"/>
    <lineage>
        <taxon>Eukaryota</taxon>
        <taxon>Viridiplantae</taxon>
        <taxon>Streptophyta</taxon>
        <taxon>Embryophyta</taxon>
        <taxon>Tracheophyta</taxon>
        <taxon>Spermatophyta</taxon>
        <taxon>Magnoliopsida</taxon>
        <taxon>eudicotyledons</taxon>
        <taxon>Gunneridae</taxon>
        <taxon>Pentapetalae</taxon>
        <taxon>rosids</taxon>
        <taxon>fabids</taxon>
        <taxon>Rosales</taxon>
        <taxon>Rosaceae</taxon>
        <taxon>Amygdaloideae</taxon>
        <taxon>Amygdaleae</taxon>
        <taxon>Prunus</taxon>
    </lineage>
</organism>
<sequence length="421" mass="48011">MESAADSVVHLPYFDGYNYGAWKAKMKSFLWSLDERVWNTVVPGFSEPTKITGKGDEERTLPKPREEWTNAEVTHEGTDIVKGAKLQLYNLQFETLVMDDNEMFSEFYAKLCVIVNACSNLGGKISEDRVVKKILRSLSQRFQPKVTAIEEIRDLNTLKVQELIGSIQTYEMKHLAPKKSKSVAFKVVNEEDDRHSNEDCSDEELTIHTRRFMNFLKNQDPRSRDSKGINSKNRFVDYTDSGFKSRRSNERKNLREKVQCFECEGYGHISSECANTLKKQKDGTNKALHTTWSDSDSDTENNEKAIALITTVSLDEASKKNDDEGLDIEFVLEKYDDLLAASQKLSKQNAELVKTVAVLKLDKSRIANELPSFDTAPRMVKMAMHDETVAPFEHLKSDTLIFSICLSFSDDKTKFLKDFNG</sequence>
<dbReference type="PANTHER" id="PTHR35317">
    <property type="entry name" value="OS04G0629600 PROTEIN"/>
    <property type="match status" value="1"/>
</dbReference>